<dbReference type="AlphaFoldDB" id="A0A077RDI2"/>
<keyword evidence="1" id="KW-1133">Transmembrane helix</keyword>
<organism evidence="2">
    <name type="scientific">Melanopsichium pennsylvanicum 4</name>
    <dbReference type="NCBI Taxonomy" id="1398559"/>
    <lineage>
        <taxon>Eukaryota</taxon>
        <taxon>Fungi</taxon>
        <taxon>Dikarya</taxon>
        <taxon>Basidiomycota</taxon>
        <taxon>Ustilaginomycotina</taxon>
        <taxon>Ustilaginomycetes</taxon>
        <taxon>Ustilaginales</taxon>
        <taxon>Ustilaginaceae</taxon>
        <taxon>Melanopsichium</taxon>
    </lineage>
</organism>
<evidence type="ECO:0008006" key="3">
    <source>
        <dbReference type="Google" id="ProtNLM"/>
    </source>
</evidence>
<feature type="transmembrane region" description="Helical" evidence="1">
    <location>
        <begin position="105"/>
        <end position="133"/>
    </location>
</feature>
<name>A0A077RDI2_9BASI</name>
<feature type="transmembrane region" description="Helical" evidence="1">
    <location>
        <begin position="66"/>
        <end position="85"/>
    </location>
</feature>
<feature type="transmembrane region" description="Helical" evidence="1">
    <location>
        <begin position="38"/>
        <end position="60"/>
    </location>
</feature>
<dbReference type="EMBL" id="HG529667">
    <property type="protein sequence ID" value="CDI55904.1"/>
    <property type="molecule type" value="Genomic_DNA"/>
</dbReference>
<keyword evidence="1" id="KW-0812">Transmembrane</keyword>
<evidence type="ECO:0000313" key="2">
    <source>
        <dbReference type="EMBL" id="CDI55904.1"/>
    </source>
</evidence>
<sequence length="288" mass="32134">MYISFKSSVMRARDAVDDQQAAAMATWSARIAYAINYVVLYLTMSLTAVVVVGIMGWLALSRVRRSPSFIILLVCSALSICAVGVSNSMNKDVIVHREKRLNASLYTTSAAIAMSIPFLVDFTLILRILAFFPYKLATASGRSRYTRWVTIALATLLPAIRAEQHRQRTAVTPTHIFRSQGHTNKFLTTHHSFDTDEEKDIDHKIPSSSSTVDLAVLEQQAIATLKHCHNNQDARPRSPEPKPITLDRDELEGVSVQRMFRPQNPLRHAPDVSGIAVTTVTEEKWSKA</sequence>
<reference evidence="2" key="1">
    <citation type="journal article" date="2014" name="Genome Biol. Evol.">
        <title>Gene Loss Rather Than Gene Gain Is Associated with a Host Jump from Monocots to Dicots in the Smut Fungus Melanopsichium pennsylvanicum.</title>
        <authorList>
            <person name="Sharma R."/>
            <person name="Mishra B."/>
            <person name="Runge F."/>
            <person name="Thines M."/>
        </authorList>
    </citation>
    <scope>NUCLEOTIDE SEQUENCE</scope>
    <source>
        <strain evidence="2">4</strain>
    </source>
</reference>
<protein>
    <recommendedName>
        <fullName evidence="3">Transmembrane protein</fullName>
    </recommendedName>
</protein>
<proteinExistence type="predicted"/>
<keyword evidence="1" id="KW-0472">Membrane</keyword>
<evidence type="ECO:0000256" key="1">
    <source>
        <dbReference type="SAM" id="Phobius"/>
    </source>
</evidence>
<accession>A0A077RDI2</accession>